<accession>A0A4V6PYH8</accession>
<evidence type="ECO:0000313" key="2">
    <source>
        <dbReference type="Proteomes" id="UP000295293"/>
    </source>
</evidence>
<dbReference type="Proteomes" id="UP000295293">
    <property type="component" value="Unassembled WGS sequence"/>
</dbReference>
<dbReference type="SUPFAM" id="SSF50969">
    <property type="entry name" value="YVTN repeat-like/Quinoprotein amine dehydrogenase"/>
    <property type="match status" value="1"/>
</dbReference>
<proteinExistence type="predicted"/>
<dbReference type="SUPFAM" id="SSF75011">
    <property type="entry name" value="3-carboxy-cis,cis-mucoante lactonizing enzyme"/>
    <property type="match status" value="1"/>
</dbReference>
<evidence type="ECO:0008006" key="3">
    <source>
        <dbReference type="Google" id="ProtNLM"/>
    </source>
</evidence>
<evidence type="ECO:0000313" key="1">
    <source>
        <dbReference type="EMBL" id="TDR48386.1"/>
    </source>
</evidence>
<reference evidence="1 2" key="1">
    <citation type="submission" date="2019-03" db="EMBL/GenBank/DDBJ databases">
        <title>Genomic Encyclopedia of Type Strains, Phase IV (KMG-IV): sequencing the most valuable type-strain genomes for metagenomic binning, comparative biology and taxonomic classification.</title>
        <authorList>
            <person name="Goeker M."/>
        </authorList>
    </citation>
    <scope>NUCLEOTIDE SEQUENCE [LARGE SCALE GENOMIC DNA]</scope>
    <source>
        <strain evidence="1 2">DSM 21667</strain>
    </source>
</reference>
<sequence length="652" mass="68629">MKKYFCRFLSGITSCGTRPRQKYLALASSLAFAAAAAAEAPGPMVFDSLQGGTVGTPAAAESYFYVPTGRTITAWYSDTAGAITPGGDTRTAPAAGSIGSLVRRGDYLYADYGAGVAVYSIANRAQPLLLGQYDDFSAETSRRIARMLLAADHLYLVDPRYGVYASPLADPAHPKFVNVLGPGAAASDYSLEAQGSRLYAVGNNDLGDTQMSIYDLSAPLAPQLLGRKNFDCCSFGSTRVQGSYGYVFGDPFRVLDLSNPASIQVQTELAQAFDARPLMLDGYAWNVGDSRIDVLDLANPAQPSLLGSVPLDLYQLRRVERIGPHIVAATQSNRLLRLEPAQPAAPQISGTALLPAAASAQDLLVRDDRILLGEPGGLGLVRTGRLDRLGFQPLPAGSSYYVVNAMAAEGNRAYLLSANDGVKVMDIADPAQAVALGFHAGPANSLAVRGNVVYLGRRSTLPATQGTLDIVDMSDPSAPQLRSSLPLPTASSLVLHGNLLFAGVSGGASWNGGLRIVDISNPAAPALLGSYESCSRAHTVALDRHARVAALACDNGVELVDVQNPASPALLQRIPTGGDTRALVRRGNRIYFSSGSTIQEADLTDPLNPVTLRTLAQSGADRLRIGSDARLYGLADGIAVFQLDQLFADGLE</sequence>
<dbReference type="InterPro" id="IPR015943">
    <property type="entry name" value="WD40/YVTN_repeat-like_dom_sf"/>
</dbReference>
<name>A0A4V6PYH8_9GAMM</name>
<dbReference type="InterPro" id="IPR011044">
    <property type="entry name" value="Quino_amine_DH_bsu"/>
</dbReference>
<protein>
    <recommendedName>
        <fullName evidence="3">LVIVD repeat-containing protein</fullName>
    </recommendedName>
</protein>
<dbReference type="EMBL" id="SNZH01000001">
    <property type="protein sequence ID" value="TDR48386.1"/>
    <property type="molecule type" value="Genomic_DNA"/>
</dbReference>
<gene>
    <name evidence="1" type="ORF">DFR29_1014</name>
</gene>
<dbReference type="InterPro" id="IPR013211">
    <property type="entry name" value="LVIVD"/>
</dbReference>
<dbReference type="Pfam" id="PF08309">
    <property type="entry name" value="LVIVD"/>
    <property type="match status" value="4"/>
</dbReference>
<dbReference type="RefSeq" id="WP_166653776.1">
    <property type="nucleotide sequence ID" value="NZ_SNZH01000001.1"/>
</dbReference>
<organism evidence="1 2">
    <name type="scientific">Tahibacter aquaticus</name>
    <dbReference type="NCBI Taxonomy" id="520092"/>
    <lineage>
        <taxon>Bacteria</taxon>
        <taxon>Pseudomonadati</taxon>
        <taxon>Pseudomonadota</taxon>
        <taxon>Gammaproteobacteria</taxon>
        <taxon>Lysobacterales</taxon>
        <taxon>Rhodanobacteraceae</taxon>
        <taxon>Tahibacter</taxon>
    </lineage>
</organism>
<dbReference type="AlphaFoldDB" id="A0A4V6PYH8"/>
<comment type="caution">
    <text evidence="1">The sequence shown here is derived from an EMBL/GenBank/DDBJ whole genome shotgun (WGS) entry which is preliminary data.</text>
</comment>
<keyword evidence="2" id="KW-1185">Reference proteome</keyword>
<dbReference type="Gene3D" id="2.130.10.10">
    <property type="entry name" value="YVTN repeat-like/Quinoprotein amine dehydrogenase"/>
    <property type="match status" value="1"/>
</dbReference>